<evidence type="ECO:0000313" key="3">
    <source>
        <dbReference type="Proteomes" id="UP001501920"/>
    </source>
</evidence>
<dbReference type="AlphaFoldDB" id="A0A3B4D8S8"/>
<dbReference type="Proteomes" id="UP001501920">
    <property type="component" value="Chromosome 22"/>
</dbReference>
<feature type="transmembrane region" description="Helical" evidence="1">
    <location>
        <begin position="6"/>
        <end position="22"/>
    </location>
</feature>
<keyword evidence="3" id="KW-1185">Reference proteome</keyword>
<reference evidence="2 3" key="1">
    <citation type="submission" date="2020-10" db="EMBL/GenBank/DDBJ databases">
        <title>Pygocentrus nattereri (red-bellied piranha) genome, fPygNat1, primary haplotype.</title>
        <authorList>
            <person name="Myers G."/>
            <person name="Meyer A."/>
            <person name="Karagic N."/>
            <person name="Pippel M."/>
            <person name="Winkler S."/>
            <person name="Tracey A."/>
            <person name="Wood J."/>
            <person name="Formenti G."/>
            <person name="Howe K."/>
            <person name="Fedrigo O."/>
            <person name="Jarvis E.D."/>
        </authorList>
    </citation>
    <scope>NUCLEOTIDE SEQUENCE [LARGE SCALE GENOMIC DNA]</scope>
</reference>
<dbReference type="Ensembl" id="ENSPNAT00000031552.2">
    <property type="protein sequence ID" value="ENSPNAP00000020762.1"/>
    <property type="gene ID" value="ENSPNAG00000005964.2"/>
</dbReference>
<dbReference type="InterPro" id="IPR016187">
    <property type="entry name" value="CTDL_fold"/>
</dbReference>
<proteinExistence type="predicted"/>
<keyword evidence="1" id="KW-0472">Membrane</keyword>
<evidence type="ECO:0000313" key="2">
    <source>
        <dbReference type="Ensembl" id="ENSPNAP00000020762.1"/>
    </source>
</evidence>
<evidence type="ECO:0000256" key="1">
    <source>
        <dbReference type="SAM" id="Phobius"/>
    </source>
</evidence>
<dbReference type="SUPFAM" id="SSF56436">
    <property type="entry name" value="C-type lectin-like"/>
    <property type="match status" value="1"/>
</dbReference>
<accession>A0A3B4D8S8</accession>
<keyword evidence="1" id="KW-1133">Transmembrane helix</keyword>
<reference evidence="2" key="3">
    <citation type="submission" date="2025-09" db="UniProtKB">
        <authorList>
            <consortium name="Ensembl"/>
        </authorList>
    </citation>
    <scope>IDENTIFICATION</scope>
</reference>
<sequence>MRLNWLQAHYLLLFLVALYWNVGQPNNDDGTEDCVSVFSGGWHANPYLICSWSKMKFSGYFLL</sequence>
<organism evidence="2 3">
    <name type="scientific">Pygocentrus nattereri</name>
    <name type="common">Red-bellied piranha</name>
    <dbReference type="NCBI Taxonomy" id="42514"/>
    <lineage>
        <taxon>Eukaryota</taxon>
        <taxon>Metazoa</taxon>
        <taxon>Chordata</taxon>
        <taxon>Craniata</taxon>
        <taxon>Vertebrata</taxon>
        <taxon>Euteleostomi</taxon>
        <taxon>Actinopterygii</taxon>
        <taxon>Neopterygii</taxon>
        <taxon>Teleostei</taxon>
        <taxon>Ostariophysi</taxon>
        <taxon>Characiformes</taxon>
        <taxon>Characoidei</taxon>
        <taxon>Pygocentrus</taxon>
    </lineage>
</organism>
<protein>
    <submittedName>
        <fullName evidence="2">Uncharacterized protein</fullName>
    </submittedName>
</protein>
<keyword evidence="1" id="KW-0812">Transmembrane</keyword>
<name>A0A3B4D8S8_PYGNA</name>
<reference evidence="2" key="2">
    <citation type="submission" date="2025-08" db="UniProtKB">
        <authorList>
            <consortium name="Ensembl"/>
        </authorList>
    </citation>
    <scope>IDENTIFICATION</scope>
</reference>